<name>A0ABQ8MYX9_LABRO</name>
<comment type="caution">
    <text evidence="1">The sequence shown here is derived from an EMBL/GenBank/DDBJ whole genome shotgun (WGS) entry which is preliminary data.</text>
</comment>
<keyword evidence="2" id="KW-1185">Reference proteome</keyword>
<reference evidence="1 2" key="1">
    <citation type="submission" date="2022-01" db="EMBL/GenBank/DDBJ databases">
        <title>A high-quality chromosome-level genome assembly of rohu carp, Labeo rohita.</title>
        <authorList>
            <person name="Arick M.A. II"/>
            <person name="Hsu C.-Y."/>
            <person name="Magbanua Z."/>
            <person name="Pechanova O."/>
            <person name="Grover C."/>
            <person name="Miller E."/>
            <person name="Thrash A."/>
            <person name="Ezzel L."/>
            <person name="Alam S."/>
            <person name="Benzie J."/>
            <person name="Hamilton M."/>
            <person name="Karsi A."/>
            <person name="Lawrence M.L."/>
            <person name="Peterson D.G."/>
        </authorList>
    </citation>
    <scope>NUCLEOTIDE SEQUENCE [LARGE SCALE GENOMIC DNA]</scope>
    <source>
        <strain evidence="2">BAU-BD-2019</strain>
        <tissue evidence="1">Blood</tissue>
    </source>
</reference>
<evidence type="ECO:0000313" key="2">
    <source>
        <dbReference type="Proteomes" id="UP000830375"/>
    </source>
</evidence>
<dbReference type="EMBL" id="JACTAM010000003">
    <property type="protein sequence ID" value="KAI2667063.1"/>
    <property type="molecule type" value="Genomic_DNA"/>
</dbReference>
<evidence type="ECO:0000313" key="1">
    <source>
        <dbReference type="EMBL" id="KAI2667063.1"/>
    </source>
</evidence>
<gene>
    <name evidence="1" type="ORF">H4Q32_031027</name>
</gene>
<accession>A0ABQ8MYX9</accession>
<organism evidence="1 2">
    <name type="scientific">Labeo rohita</name>
    <name type="common">Indian major carp</name>
    <name type="synonym">Cyprinus rohita</name>
    <dbReference type="NCBI Taxonomy" id="84645"/>
    <lineage>
        <taxon>Eukaryota</taxon>
        <taxon>Metazoa</taxon>
        <taxon>Chordata</taxon>
        <taxon>Craniata</taxon>
        <taxon>Vertebrata</taxon>
        <taxon>Euteleostomi</taxon>
        <taxon>Actinopterygii</taxon>
        <taxon>Neopterygii</taxon>
        <taxon>Teleostei</taxon>
        <taxon>Ostariophysi</taxon>
        <taxon>Cypriniformes</taxon>
        <taxon>Cyprinidae</taxon>
        <taxon>Labeoninae</taxon>
        <taxon>Labeonini</taxon>
        <taxon>Labeo</taxon>
    </lineage>
</organism>
<sequence length="89" mass="10411">MLGMVRKDKPELPSKLFVMKNRKTRSRPPIGDVSVYNAFVFRSEINKDWNSGKLSQRRIFLEQLGYKLVKPHIAKDGAFQEHQQLLQLL</sequence>
<protein>
    <submittedName>
        <fullName evidence="1">Neutral alpha-glucosidase AB</fullName>
    </submittedName>
</protein>
<dbReference type="Proteomes" id="UP000830375">
    <property type="component" value="Unassembled WGS sequence"/>
</dbReference>
<proteinExistence type="predicted"/>